<dbReference type="Proteomes" id="UP000789860">
    <property type="component" value="Unassembled WGS sequence"/>
</dbReference>
<comment type="caution">
    <text evidence="1">The sequence shown here is derived from an EMBL/GenBank/DDBJ whole genome shotgun (WGS) entry which is preliminary data.</text>
</comment>
<accession>A0ACA9K8D2</accession>
<proteinExistence type="predicted"/>
<gene>
    <name evidence="1" type="ORF">SCALOS_LOCUS1507</name>
</gene>
<reference evidence="1" key="1">
    <citation type="submission" date="2021-06" db="EMBL/GenBank/DDBJ databases">
        <authorList>
            <person name="Kallberg Y."/>
            <person name="Tangrot J."/>
            <person name="Rosling A."/>
        </authorList>
    </citation>
    <scope>NUCLEOTIDE SEQUENCE</scope>
    <source>
        <strain evidence="1">AU212A</strain>
    </source>
</reference>
<keyword evidence="2" id="KW-1185">Reference proteome</keyword>
<dbReference type="EMBL" id="CAJVPM010001051">
    <property type="protein sequence ID" value="CAG8458454.1"/>
    <property type="molecule type" value="Genomic_DNA"/>
</dbReference>
<evidence type="ECO:0000313" key="1">
    <source>
        <dbReference type="EMBL" id="CAG8458454.1"/>
    </source>
</evidence>
<name>A0ACA9K8D2_9GLOM</name>
<organism evidence="1 2">
    <name type="scientific">Scutellospora calospora</name>
    <dbReference type="NCBI Taxonomy" id="85575"/>
    <lineage>
        <taxon>Eukaryota</taxon>
        <taxon>Fungi</taxon>
        <taxon>Fungi incertae sedis</taxon>
        <taxon>Mucoromycota</taxon>
        <taxon>Glomeromycotina</taxon>
        <taxon>Glomeromycetes</taxon>
        <taxon>Diversisporales</taxon>
        <taxon>Gigasporaceae</taxon>
        <taxon>Scutellospora</taxon>
    </lineage>
</organism>
<evidence type="ECO:0000313" key="2">
    <source>
        <dbReference type="Proteomes" id="UP000789860"/>
    </source>
</evidence>
<protein>
    <submittedName>
        <fullName evidence="1">9528_t:CDS:1</fullName>
    </submittedName>
</protein>
<sequence length="380" mass="42380">MLFYILLIALLQGSILAANTKKGADLYSRPSGSVANPFPTVIQEKYTGNGINFLVIGDWGQKGPGTGQLQVAAAMKTWADSNKTTFIINVGDSFYRTSNSNTTALDPNDHEGVLNETDPKWNTYWLDVYNGTLSEITWYTVAGNHDWYANVTAEVDYFWDINSRFFIPALYYVRQVTFSNNVIATFIHIDTDPFYYNYSTYTKNDDMKSNELNLNLYTTNQTDVILQWLEQQLINAQGSDWIFVVGHHPLVGDCALYNPSQYYLMYEFPPLLIKYKVSAYFNGHAHELAISVANNTSPVTYFGSGAGGATLGSGCANPTWTNGLSFGFLSINIPDKGDTLYYEFVDSNTTDTPPTIVYSGKINSRLLEMILSALVKKLSG</sequence>